<dbReference type="InterPro" id="IPR041492">
    <property type="entry name" value="HAD_2"/>
</dbReference>
<dbReference type="GO" id="GO:0005829">
    <property type="term" value="C:cytosol"/>
    <property type="evidence" value="ECO:0007669"/>
    <property type="project" value="TreeGrafter"/>
</dbReference>
<dbReference type="Gene3D" id="1.10.150.240">
    <property type="entry name" value="Putative phosphatase, domain 2"/>
    <property type="match status" value="1"/>
</dbReference>
<name>A0A086ZRQ5_9BIFI</name>
<protein>
    <submittedName>
        <fullName evidence="1">Putative hydrolase</fullName>
        <ecNumber evidence="1">3.1.3.5</ecNumber>
    </submittedName>
</protein>
<dbReference type="Pfam" id="PF13419">
    <property type="entry name" value="HAD_2"/>
    <property type="match status" value="1"/>
</dbReference>
<dbReference type="Gene3D" id="3.40.50.1000">
    <property type="entry name" value="HAD superfamily/HAD-like"/>
    <property type="match status" value="1"/>
</dbReference>
<accession>A0A086ZRQ5</accession>
<dbReference type="EC" id="3.1.3.5" evidence="1"/>
<dbReference type="PANTHER" id="PTHR43434">
    <property type="entry name" value="PHOSPHOGLYCOLATE PHOSPHATASE"/>
    <property type="match status" value="1"/>
</dbReference>
<dbReference type="InterPro" id="IPR050155">
    <property type="entry name" value="HAD-like_hydrolase_sf"/>
</dbReference>
<dbReference type="EMBL" id="JGYQ01000002">
    <property type="protein sequence ID" value="KFI49205.1"/>
    <property type="molecule type" value="Genomic_DNA"/>
</dbReference>
<sequence length="260" mass="29249">MRVLLHAYHSYRNIHREDRMTVSQPRNVVLLDLDGTLTKSDPGIIACVIKAFQELGRPVPDDAELHRFIGPAIIESMQRNHIPDDQLERAVAIYREYYTNKAVFDDPNEPGNKVPGRLYNTVYPGIPEQLRRLRAQGYVLAIATCKPEYQAKPICQHFGLDDLVDDIYGASEDNSRLDKDQVIRYGFEKMGFDTARGDRALMVGDRWTDVEGAKACGLACLGCGWGYAEPGELAEHGAYRIIDAVDQLCDAVDDFFTPAR</sequence>
<keyword evidence="2" id="KW-1185">Reference proteome</keyword>
<dbReference type="SFLD" id="SFLDS00003">
    <property type="entry name" value="Haloacid_Dehalogenase"/>
    <property type="match status" value="1"/>
</dbReference>
<dbReference type="SUPFAM" id="SSF56784">
    <property type="entry name" value="HAD-like"/>
    <property type="match status" value="1"/>
</dbReference>
<dbReference type="GO" id="GO:0004713">
    <property type="term" value="F:protein tyrosine kinase activity"/>
    <property type="evidence" value="ECO:0007669"/>
    <property type="project" value="TreeGrafter"/>
</dbReference>
<reference evidence="1 2" key="1">
    <citation type="submission" date="2014-03" db="EMBL/GenBank/DDBJ databases">
        <title>Genomics of Bifidobacteria.</title>
        <authorList>
            <person name="Ventura M."/>
            <person name="Milani C."/>
            <person name="Lugli G.A."/>
        </authorList>
    </citation>
    <scope>NUCLEOTIDE SEQUENCE [LARGE SCALE GENOMIC DNA]</scope>
    <source>
        <strain evidence="1 2">LMG 10736</strain>
    </source>
</reference>
<dbReference type="PANTHER" id="PTHR43434:SF20">
    <property type="entry name" value="5'-NUCLEOTIDASE"/>
    <property type="match status" value="1"/>
</dbReference>
<dbReference type="InterPro" id="IPR023214">
    <property type="entry name" value="HAD_sf"/>
</dbReference>
<dbReference type="GO" id="GO:0008253">
    <property type="term" value="F:5'-nucleotidase activity"/>
    <property type="evidence" value="ECO:0007669"/>
    <property type="project" value="UniProtKB-EC"/>
</dbReference>
<proteinExistence type="predicted"/>
<dbReference type="SFLD" id="SFLDG01129">
    <property type="entry name" value="C1.5:_HAD__Beta-PGM__Phosphata"/>
    <property type="match status" value="1"/>
</dbReference>
<evidence type="ECO:0000313" key="2">
    <source>
        <dbReference type="Proteomes" id="UP000029093"/>
    </source>
</evidence>
<organism evidence="1 2">
    <name type="scientific">Bifidobacterium boum</name>
    <dbReference type="NCBI Taxonomy" id="78343"/>
    <lineage>
        <taxon>Bacteria</taxon>
        <taxon>Bacillati</taxon>
        <taxon>Actinomycetota</taxon>
        <taxon>Actinomycetes</taxon>
        <taxon>Bifidobacteriales</taxon>
        <taxon>Bifidobacteriaceae</taxon>
        <taxon>Bifidobacterium</taxon>
    </lineage>
</organism>
<gene>
    <name evidence="1" type="ORF">BBOU_0068</name>
</gene>
<dbReference type="InterPro" id="IPR023198">
    <property type="entry name" value="PGP-like_dom2"/>
</dbReference>
<dbReference type="AlphaFoldDB" id="A0A086ZRQ5"/>
<dbReference type="Proteomes" id="UP000029093">
    <property type="component" value="Unassembled WGS sequence"/>
</dbReference>
<dbReference type="InterPro" id="IPR036412">
    <property type="entry name" value="HAD-like_sf"/>
</dbReference>
<keyword evidence="1" id="KW-0378">Hydrolase</keyword>
<comment type="caution">
    <text evidence="1">The sequence shown here is derived from an EMBL/GenBank/DDBJ whole genome shotgun (WGS) entry which is preliminary data.</text>
</comment>
<evidence type="ECO:0000313" key="1">
    <source>
        <dbReference type="EMBL" id="KFI49205.1"/>
    </source>
</evidence>